<evidence type="ECO:0000256" key="2">
    <source>
        <dbReference type="SAM" id="Phobius"/>
    </source>
</evidence>
<dbReference type="InterPro" id="IPR036236">
    <property type="entry name" value="Znf_C2H2_sf"/>
</dbReference>
<organism evidence="4 5">
    <name type="scientific">Collybiopsis luxurians FD-317 M1</name>
    <dbReference type="NCBI Taxonomy" id="944289"/>
    <lineage>
        <taxon>Eukaryota</taxon>
        <taxon>Fungi</taxon>
        <taxon>Dikarya</taxon>
        <taxon>Basidiomycota</taxon>
        <taxon>Agaricomycotina</taxon>
        <taxon>Agaricomycetes</taxon>
        <taxon>Agaricomycetidae</taxon>
        <taxon>Agaricales</taxon>
        <taxon>Marasmiineae</taxon>
        <taxon>Omphalotaceae</taxon>
        <taxon>Collybiopsis</taxon>
        <taxon>Collybiopsis luxurians</taxon>
    </lineage>
</organism>
<accession>A0A0D0BPS8</accession>
<keyword evidence="1" id="KW-0862">Zinc</keyword>
<protein>
    <recommendedName>
        <fullName evidence="3">C2H2-type domain-containing protein</fullName>
    </recommendedName>
</protein>
<keyword evidence="1" id="KW-0479">Metal-binding</keyword>
<dbReference type="Proteomes" id="UP000053593">
    <property type="component" value="Unassembled WGS sequence"/>
</dbReference>
<keyword evidence="5" id="KW-1185">Reference proteome</keyword>
<evidence type="ECO:0000313" key="5">
    <source>
        <dbReference type="Proteomes" id="UP000053593"/>
    </source>
</evidence>
<dbReference type="PROSITE" id="PS00028">
    <property type="entry name" value="ZINC_FINGER_C2H2_1"/>
    <property type="match status" value="1"/>
</dbReference>
<feature type="transmembrane region" description="Helical" evidence="2">
    <location>
        <begin position="170"/>
        <end position="193"/>
    </location>
</feature>
<dbReference type="GO" id="GO:0008270">
    <property type="term" value="F:zinc ion binding"/>
    <property type="evidence" value="ECO:0007669"/>
    <property type="project" value="UniProtKB-KW"/>
</dbReference>
<dbReference type="Gene3D" id="3.30.160.60">
    <property type="entry name" value="Classic Zinc Finger"/>
    <property type="match status" value="1"/>
</dbReference>
<evidence type="ECO:0000313" key="4">
    <source>
        <dbReference type="EMBL" id="KIK57071.1"/>
    </source>
</evidence>
<keyword evidence="1" id="KW-0863">Zinc-finger</keyword>
<dbReference type="AlphaFoldDB" id="A0A0D0BPS8"/>
<gene>
    <name evidence="4" type="ORF">GYMLUDRAFT_46695</name>
</gene>
<dbReference type="HOGENOM" id="CLU_894450_0_0_1"/>
<dbReference type="SUPFAM" id="SSF57667">
    <property type="entry name" value="beta-beta-alpha zinc fingers"/>
    <property type="match status" value="1"/>
</dbReference>
<keyword evidence="2" id="KW-0812">Transmembrane</keyword>
<keyword evidence="2" id="KW-1133">Transmembrane helix</keyword>
<dbReference type="InterPro" id="IPR013087">
    <property type="entry name" value="Znf_C2H2_type"/>
</dbReference>
<keyword evidence="2" id="KW-0472">Membrane</keyword>
<dbReference type="OrthoDB" id="3437960at2759"/>
<proteinExistence type="predicted"/>
<name>A0A0D0BPS8_9AGAR</name>
<evidence type="ECO:0000259" key="3">
    <source>
        <dbReference type="PROSITE" id="PS50157"/>
    </source>
</evidence>
<evidence type="ECO:0000256" key="1">
    <source>
        <dbReference type="PROSITE-ProRule" id="PRU00042"/>
    </source>
</evidence>
<sequence>MAKKLKHCRISRLPLSSELLADPASSLVSSGSSDSSAVTHQHLLPDSESDIASHSPPTPSPSTLPILSFLESALFHAQRSSSPAATNPTHSHSTSALQVPASLPACATAFNSARVVESGALYPPKWYDKNSAPGHSPKLSLLAFASNTWATISCFCTLCSSQIFPKQHPLFRWIPLLITLAGSLCAAVAAFHLSKFACAAGMISAIGTFGKDINSILSGKENKPKEDPPNLEVSSTIARITSDKVIALAVRKRRSPKIFCEVCSAGFTAKHNFENHMHSHNSIKPYSCEVSGESFKAPLAKERHLKNQKAS</sequence>
<reference evidence="4 5" key="1">
    <citation type="submission" date="2014-04" db="EMBL/GenBank/DDBJ databases">
        <title>Evolutionary Origins and Diversification of the Mycorrhizal Mutualists.</title>
        <authorList>
            <consortium name="DOE Joint Genome Institute"/>
            <consortium name="Mycorrhizal Genomics Consortium"/>
            <person name="Kohler A."/>
            <person name="Kuo A."/>
            <person name="Nagy L.G."/>
            <person name="Floudas D."/>
            <person name="Copeland A."/>
            <person name="Barry K.W."/>
            <person name="Cichocki N."/>
            <person name="Veneault-Fourrey C."/>
            <person name="LaButti K."/>
            <person name="Lindquist E.A."/>
            <person name="Lipzen A."/>
            <person name="Lundell T."/>
            <person name="Morin E."/>
            <person name="Murat C."/>
            <person name="Riley R."/>
            <person name="Ohm R."/>
            <person name="Sun H."/>
            <person name="Tunlid A."/>
            <person name="Henrissat B."/>
            <person name="Grigoriev I.V."/>
            <person name="Hibbett D.S."/>
            <person name="Martin F."/>
        </authorList>
    </citation>
    <scope>NUCLEOTIDE SEQUENCE [LARGE SCALE GENOMIC DNA]</scope>
    <source>
        <strain evidence="4 5">FD-317 M1</strain>
    </source>
</reference>
<dbReference type="PROSITE" id="PS50157">
    <property type="entry name" value="ZINC_FINGER_C2H2_2"/>
    <property type="match status" value="1"/>
</dbReference>
<feature type="domain" description="C2H2-type" evidence="3">
    <location>
        <begin position="258"/>
        <end position="285"/>
    </location>
</feature>
<dbReference type="EMBL" id="KN834793">
    <property type="protein sequence ID" value="KIK57071.1"/>
    <property type="molecule type" value="Genomic_DNA"/>
</dbReference>